<organism evidence="1">
    <name type="scientific">marine metagenome</name>
    <dbReference type="NCBI Taxonomy" id="408172"/>
    <lineage>
        <taxon>unclassified sequences</taxon>
        <taxon>metagenomes</taxon>
        <taxon>ecological metagenomes</taxon>
    </lineage>
</organism>
<gene>
    <name evidence="1" type="ORF">METZ01_LOCUS312550</name>
</gene>
<dbReference type="InterPro" id="IPR014784">
    <property type="entry name" value="Cu2_ascorb_mOase-like_C"/>
</dbReference>
<proteinExistence type="predicted"/>
<feature type="non-terminal residue" evidence="1">
    <location>
        <position position="216"/>
    </location>
</feature>
<protein>
    <submittedName>
        <fullName evidence="1">Uncharacterized protein</fullName>
    </submittedName>
</protein>
<evidence type="ECO:0000313" key="1">
    <source>
        <dbReference type="EMBL" id="SVC59696.1"/>
    </source>
</evidence>
<sequence length="216" mass="24396">MKLNATIYLVILHGILFGVPMEMGDTLVVHPITWDTPSPEGWNAQYKKKVLFPDSGGPWAKIIMVQTLKCDPATKGDKYPCGEWDYIWNTLVDVPSADSIETFSVGSFVTPYGKRLVLGEDKGWVWFYDMTDYAPILKGLRELTVGNNQELLDLKFLFIKGIPPRDILKVENIYPYGKYKYADLSDDVVLKKKRIHLLPQASGYKMKAIVSGHGHA</sequence>
<name>A0A382NF62_9ZZZZ</name>
<reference evidence="1" key="1">
    <citation type="submission" date="2018-05" db="EMBL/GenBank/DDBJ databases">
        <authorList>
            <person name="Lanie J.A."/>
            <person name="Ng W.-L."/>
            <person name="Kazmierczak K.M."/>
            <person name="Andrzejewski T.M."/>
            <person name="Davidsen T.M."/>
            <person name="Wayne K.J."/>
            <person name="Tettelin H."/>
            <person name="Glass J.I."/>
            <person name="Rusch D."/>
            <person name="Podicherti R."/>
            <person name="Tsui H.-C.T."/>
            <person name="Winkler M.E."/>
        </authorList>
    </citation>
    <scope>NUCLEOTIDE SEQUENCE</scope>
</reference>
<dbReference type="GO" id="GO:0016715">
    <property type="term" value="F:oxidoreductase activity, acting on paired donors, with incorporation or reduction of molecular oxygen, reduced ascorbate as one donor, and incorporation of one atom of oxygen"/>
    <property type="evidence" value="ECO:0007669"/>
    <property type="project" value="InterPro"/>
</dbReference>
<dbReference type="EMBL" id="UINC01099995">
    <property type="protein sequence ID" value="SVC59696.1"/>
    <property type="molecule type" value="Genomic_DNA"/>
</dbReference>
<dbReference type="Gene3D" id="2.60.120.230">
    <property type="match status" value="1"/>
</dbReference>
<accession>A0A382NF62</accession>
<dbReference type="AlphaFoldDB" id="A0A382NF62"/>